<dbReference type="InterPro" id="IPR010090">
    <property type="entry name" value="Phage_tape_meas"/>
</dbReference>
<keyword evidence="1" id="KW-0175">Coiled coil</keyword>
<evidence type="ECO:0000259" key="3">
    <source>
        <dbReference type="Pfam" id="PF10145"/>
    </source>
</evidence>
<organism evidence="4 5">
    <name type="scientific">Candidatus Pullilachnospira stercoravium</name>
    <dbReference type="NCBI Taxonomy" id="2840913"/>
    <lineage>
        <taxon>Bacteria</taxon>
        <taxon>Bacillati</taxon>
        <taxon>Bacillota</taxon>
        <taxon>Clostridia</taxon>
        <taxon>Lachnospirales</taxon>
        <taxon>Lachnospiraceae</taxon>
        <taxon>Lachnospiraceae incertae sedis</taxon>
        <taxon>Candidatus Pullilachnospira</taxon>
    </lineage>
</organism>
<reference evidence="4" key="1">
    <citation type="submission" date="2020-10" db="EMBL/GenBank/DDBJ databases">
        <authorList>
            <person name="Gilroy R."/>
        </authorList>
    </citation>
    <scope>NUCLEOTIDE SEQUENCE</scope>
    <source>
        <strain evidence="4">ChiBcec2-4451</strain>
    </source>
</reference>
<feature type="coiled-coil region" evidence="1">
    <location>
        <begin position="812"/>
        <end position="884"/>
    </location>
</feature>
<reference evidence="4" key="2">
    <citation type="journal article" date="2021" name="PeerJ">
        <title>Extensive microbial diversity within the chicken gut microbiome revealed by metagenomics and culture.</title>
        <authorList>
            <person name="Gilroy R."/>
            <person name="Ravi A."/>
            <person name="Getino M."/>
            <person name="Pursley I."/>
            <person name="Horton D.L."/>
            <person name="Alikhan N.F."/>
            <person name="Baker D."/>
            <person name="Gharbi K."/>
            <person name="Hall N."/>
            <person name="Watson M."/>
            <person name="Adriaenssens E.M."/>
            <person name="Foster-Nyarko E."/>
            <person name="Jarju S."/>
            <person name="Secka A."/>
            <person name="Antonio M."/>
            <person name="Oren A."/>
            <person name="Chaudhuri R.R."/>
            <person name="La Ragione R."/>
            <person name="Hildebrand F."/>
            <person name="Pallen M.J."/>
        </authorList>
    </citation>
    <scope>NUCLEOTIDE SEQUENCE</scope>
    <source>
        <strain evidence="4">ChiBcec2-4451</strain>
    </source>
</reference>
<proteinExistence type="predicted"/>
<feature type="compositionally biased region" description="Polar residues" evidence="2">
    <location>
        <begin position="45"/>
        <end position="54"/>
    </location>
</feature>
<evidence type="ECO:0000256" key="1">
    <source>
        <dbReference type="SAM" id="Coils"/>
    </source>
</evidence>
<dbReference type="Pfam" id="PF10145">
    <property type="entry name" value="PhageMin_Tail"/>
    <property type="match status" value="1"/>
</dbReference>
<dbReference type="EMBL" id="DVON01000094">
    <property type="protein sequence ID" value="HIV12373.1"/>
    <property type="molecule type" value="Genomic_DNA"/>
</dbReference>
<gene>
    <name evidence="4" type="ORF">IAA63_04430</name>
</gene>
<evidence type="ECO:0000256" key="2">
    <source>
        <dbReference type="SAM" id="MobiDB-lite"/>
    </source>
</evidence>
<comment type="caution">
    <text evidence="4">The sequence shown here is derived from an EMBL/GenBank/DDBJ whole genome shotgun (WGS) entry which is preliminary data.</text>
</comment>
<name>A0A9D1T6E4_9FIRM</name>
<feature type="compositionally biased region" description="Polar residues" evidence="2">
    <location>
        <begin position="79"/>
        <end position="93"/>
    </location>
</feature>
<feature type="region of interest" description="Disordered" evidence="2">
    <location>
        <begin position="1063"/>
        <end position="1084"/>
    </location>
</feature>
<dbReference type="Proteomes" id="UP000886723">
    <property type="component" value="Unassembled WGS sequence"/>
</dbReference>
<feature type="coiled-coil region" evidence="1">
    <location>
        <begin position="692"/>
        <end position="719"/>
    </location>
</feature>
<accession>A0A9D1T6E4</accession>
<feature type="compositionally biased region" description="Basic and acidic residues" evidence="2">
    <location>
        <begin position="1075"/>
        <end position="1084"/>
    </location>
</feature>
<feature type="region of interest" description="Disordered" evidence="2">
    <location>
        <begin position="45"/>
        <end position="113"/>
    </location>
</feature>
<sequence>MADHKIEIEVGLNTEGLGKDFDELEKKAKSGTKSVVKAVDQMSSAMAKTGSGAQTAGKEYSQAADGMEKAANGAAASTEALSTSVGELENSSRGAAGGQEELAGKTEEARQNVEKSRESFLNWGNIAQTAVKGVVIISGTLAAGMAAGAGAAVSFGTEYQKASNVIQTSTGATKAEMKGLNSVMASVYANNFGEDMNDVAEAVANVKKNLGGTDQEIQEATEAAFGFRDTFGYEIPESTRAASAIMKNFGGTAKDAYDLMVKGAQNGLDFSGELIDNINEYSVQFAKAGLSAEDMFNIMAAGYKEGAWNLDKIGDAVKELNIRLVDGSDTTAAGLEAIGMNADEVAKKMSNGGETAKQTYAEVITKLAEMDDKQAQNIAGVNLFGTMWEDLGPEVIAQLAAMEGEYSNVKGTMDEINQVRYDDAESALEALKRKAEVSLLLPISEDILPAISEATEAAIGYIDQMAEAYEANGVKGLVEESGKVFSQIAVSAAEAAPDMVEAAGEFVEQMVEGLKDNEGRLTKAGGDLVKSAARAVVKLLPKELRDPVEDAVEDIVDSITGGGIKKGLTTFGRMFENGFKVVTTVTKTVLPPFVKIVDETAEHLDLLVPVVTGVYTAFKGYQVIERFASTSKVAGGAVQVLTGQITLSTAATKAWNTVLNMNPVALVASGVVALGAALVAYKLATEEADPSQEAFNRRMDELNQKIENTQEGLDAAAESMKTTFASAETSAAPLERLKGKLDEAFDSTGKVKKGAEDLAQSILNQLNQAMGTEYSLTADGFIQNNEGAKQSLDDITESIDTYVLQLKKKAIAEAAESQYADLLQKQQEAQENLTKAQKEYNDALDAYAKVQEDWQNGIHDMKALEEAQKNLDKTRETLMETTGATEEASAEIEGLDEVIDLLGEGTEESIGKAIDAYAKLPTEAEKARGKVTVSLDQIQKALDSTDPTKMVEGFQLAFNQIEVSGGKIPESLQTALVSAIGKFSELSPEARESAIVMMQMMMDGMSDKIPEFDGVMSMTSDEVLTALQDYLINSGAMKEVGMDTSQEYATGIRSNTKKAVDAATEVTTNTKSTMKKADATPEGRELGGEFAAGVKSQSSVSGSAGRTIADAANQAAAAVSGKSAGEGYGGTYASGVAGKTGESYSSGSSLASSADSGARTVSGYGAGSEFASGFARGISANSGAAGRAAASLASSALAQARKTLDSHSPSKKAEKIGNDYGQGYINGIVKLKDKVSKAASQMAQNALDALKKRSFTMEYDFDVSAAIKKADDVVANRIFSYAEPQKREIDKRSQEETKKTEIHQEINFYQPVKTAVETSRILRREGRRLAYQ</sequence>
<evidence type="ECO:0000313" key="5">
    <source>
        <dbReference type="Proteomes" id="UP000886723"/>
    </source>
</evidence>
<feature type="domain" description="Phage tail tape measure protein" evidence="3">
    <location>
        <begin position="189"/>
        <end position="385"/>
    </location>
</feature>
<evidence type="ECO:0000313" key="4">
    <source>
        <dbReference type="EMBL" id="HIV12373.1"/>
    </source>
</evidence>
<feature type="compositionally biased region" description="Basic and acidic residues" evidence="2">
    <location>
        <begin position="102"/>
        <end position="113"/>
    </location>
</feature>
<protein>
    <submittedName>
        <fullName evidence="4">Phage tail tape measure protein</fullName>
    </submittedName>
</protein>